<feature type="region of interest" description="Disordered" evidence="1">
    <location>
        <begin position="1"/>
        <end position="23"/>
    </location>
</feature>
<keyword evidence="3" id="KW-1185">Reference proteome</keyword>
<comment type="caution">
    <text evidence="2">The sequence shown here is derived from an EMBL/GenBank/DDBJ whole genome shotgun (WGS) entry which is preliminary data.</text>
</comment>
<sequence length="63" mass="6610">MTDGEAGGDGTETPDDSDRLPGQVRARVVLSRPLLRLLRVKTVDLAVDQGVCGGDGADDADTW</sequence>
<dbReference type="AlphaFoldDB" id="A0A7J5D4H7"/>
<evidence type="ECO:0000313" key="2">
    <source>
        <dbReference type="EMBL" id="KAB1978543.1"/>
    </source>
</evidence>
<dbReference type="EMBL" id="WBKG01000052">
    <property type="protein sequence ID" value="KAB1978543.1"/>
    <property type="molecule type" value="Genomic_DNA"/>
</dbReference>
<dbReference type="RefSeq" id="WP_151474263.1">
    <property type="nucleotide sequence ID" value="NZ_WBKG01000052.1"/>
</dbReference>
<dbReference type="Proteomes" id="UP000442990">
    <property type="component" value="Unassembled WGS sequence"/>
</dbReference>
<reference evidence="2 3" key="1">
    <citation type="submission" date="2019-09" db="EMBL/GenBank/DDBJ databases">
        <title>Isolation and identification of active actinomycetes.</title>
        <authorList>
            <person name="Yu Z."/>
            <person name="Han C."/>
            <person name="Yu B."/>
        </authorList>
    </citation>
    <scope>NUCLEOTIDE SEQUENCE [LARGE SCALE GENOMIC DNA]</scope>
    <source>
        <strain evidence="2 3">NEAU-H2</strain>
    </source>
</reference>
<gene>
    <name evidence="2" type="ORF">F8144_39620</name>
</gene>
<feature type="compositionally biased region" description="Gly residues" evidence="1">
    <location>
        <begin position="1"/>
        <end position="10"/>
    </location>
</feature>
<proteinExistence type="predicted"/>
<name>A0A7J5D4H7_9ACTN</name>
<evidence type="ECO:0000313" key="3">
    <source>
        <dbReference type="Proteomes" id="UP000442990"/>
    </source>
</evidence>
<accession>A0A7J5D4H7</accession>
<organism evidence="2 3">
    <name type="scientific">Streptomyces triticiradicis</name>
    <dbReference type="NCBI Taxonomy" id="2651189"/>
    <lineage>
        <taxon>Bacteria</taxon>
        <taxon>Bacillati</taxon>
        <taxon>Actinomycetota</taxon>
        <taxon>Actinomycetes</taxon>
        <taxon>Kitasatosporales</taxon>
        <taxon>Streptomycetaceae</taxon>
        <taxon>Streptomyces</taxon>
    </lineage>
</organism>
<protein>
    <submittedName>
        <fullName evidence="2">Uncharacterized protein</fullName>
    </submittedName>
</protein>
<evidence type="ECO:0000256" key="1">
    <source>
        <dbReference type="SAM" id="MobiDB-lite"/>
    </source>
</evidence>